<dbReference type="Proteomes" id="UP000824231">
    <property type="component" value="Unassembled WGS sequence"/>
</dbReference>
<gene>
    <name evidence="1" type="ORF">H9856_05790</name>
</gene>
<comment type="caution">
    <text evidence="1">The sequence shown here is derived from an EMBL/GenBank/DDBJ whole genome shotgun (WGS) entry which is preliminary data.</text>
</comment>
<proteinExistence type="predicted"/>
<protein>
    <submittedName>
        <fullName evidence="1">Uncharacterized protein</fullName>
    </submittedName>
</protein>
<reference evidence="1" key="2">
    <citation type="submission" date="2021-04" db="EMBL/GenBank/DDBJ databases">
        <authorList>
            <person name="Gilroy R."/>
        </authorList>
    </citation>
    <scope>NUCLEOTIDE SEQUENCE</scope>
    <source>
        <strain evidence="1">ChiSxjej3B15-572</strain>
    </source>
</reference>
<organism evidence="1 2">
    <name type="scientific">Candidatus Limosilactobacillus merdigallinarum</name>
    <dbReference type="NCBI Taxonomy" id="2838652"/>
    <lineage>
        <taxon>Bacteria</taxon>
        <taxon>Bacillati</taxon>
        <taxon>Bacillota</taxon>
        <taxon>Bacilli</taxon>
        <taxon>Lactobacillales</taxon>
        <taxon>Lactobacillaceae</taxon>
        <taxon>Limosilactobacillus</taxon>
    </lineage>
</organism>
<evidence type="ECO:0000313" key="2">
    <source>
        <dbReference type="Proteomes" id="UP000824231"/>
    </source>
</evidence>
<accession>A0A9D2AKN9</accession>
<sequence length="60" mass="6909">MHKEHGQVTGLIWRGVEDVALYKRLEEYANEHELTVAQAAKQLIHQGLDQKKKQGAKQEK</sequence>
<name>A0A9D2AKN9_9LACO</name>
<reference evidence="1" key="1">
    <citation type="journal article" date="2021" name="PeerJ">
        <title>Extensive microbial diversity within the chicken gut microbiome revealed by metagenomics and culture.</title>
        <authorList>
            <person name="Gilroy R."/>
            <person name="Ravi A."/>
            <person name="Getino M."/>
            <person name="Pursley I."/>
            <person name="Horton D.L."/>
            <person name="Alikhan N.F."/>
            <person name="Baker D."/>
            <person name="Gharbi K."/>
            <person name="Hall N."/>
            <person name="Watson M."/>
            <person name="Adriaenssens E.M."/>
            <person name="Foster-Nyarko E."/>
            <person name="Jarju S."/>
            <person name="Secka A."/>
            <person name="Antonio M."/>
            <person name="Oren A."/>
            <person name="Chaudhuri R.R."/>
            <person name="La Ragione R."/>
            <person name="Hildebrand F."/>
            <person name="Pallen M.J."/>
        </authorList>
    </citation>
    <scope>NUCLEOTIDE SEQUENCE</scope>
    <source>
        <strain evidence="1">ChiSxjej3B15-572</strain>
    </source>
</reference>
<evidence type="ECO:0000313" key="1">
    <source>
        <dbReference type="EMBL" id="HIX35884.1"/>
    </source>
</evidence>
<dbReference type="EMBL" id="DXFH01000024">
    <property type="protein sequence ID" value="HIX35884.1"/>
    <property type="molecule type" value="Genomic_DNA"/>
</dbReference>
<dbReference type="AlphaFoldDB" id="A0A9D2AKN9"/>